<accession>A0A834MCV5</accession>
<organism evidence="1 2">
    <name type="scientific">Rhynchophorus ferrugineus</name>
    <name type="common">Red palm weevil</name>
    <name type="synonym">Curculio ferrugineus</name>
    <dbReference type="NCBI Taxonomy" id="354439"/>
    <lineage>
        <taxon>Eukaryota</taxon>
        <taxon>Metazoa</taxon>
        <taxon>Ecdysozoa</taxon>
        <taxon>Arthropoda</taxon>
        <taxon>Hexapoda</taxon>
        <taxon>Insecta</taxon>
        <taxon>Pterygota</taxon>
        <taxon>Neoptera</taxon>
        <taxon>Endopterygota</taxon>
        <taxon>Coleoptera</taxon>
        <taxon>Polyphaga</taxon>
        <taxon>Cucujiformia</taxon>
        <taxon>Curculionidae</taxon>
        <taxon>Dryophthorinae</taxon>
        <taxon>Rhynchophorus</taxon>
    </lineage>
</organism>
<dbReference type="Proteomes" id="UP000625711">
    <property type="component" value="Unassembled WGS sequence"/>
</dbReference>
<reference evidence="1" key="1">
    <citation type="submission" date="2020-08" db="EMBL/GenBank/DDBJ databases">
        <title>Genome sequencing and assembly of the red palm weevil Rhynchophorus ferrugineus.</title>
        <authorList>
            <person name="Dias G.B."/>
            <person name="Bergman C.M."/>
            <person name="Manee M."/>
        </authorList>
    </citation>
    <scope>NUCLEOTIDE SEQUENCE</scope>
    <source>
        <strain evidence="1">AA-2017</strain>
        <tissue evidence="1">Whole larva</tissue>
    </source>
</reference>
<protein>
    <submittedName>
        <fullName evidence="1">Uncharacterized protein</fullName>
    </submittedName>
</protein>
<comment type="caution">
    <text evidence="1">The sequence shown here is derived from an EMBL/GenBank/DDBJ whole genome shotgun (WGS) entry which is preliminary data.</text>
</comment>
<sequence>MDANRKILFTVIICALNSFRIDCKKPNWTSMMSPRQKYVKLTAKLISNGPISGNKKRSDTRSCKASAKLLFYFRAVVGTTV</sequence>
<dbReference type="EMBL" id="JAACXV010013445">
    <property type="protein sequence ID" value="KAF7273404.1"/>
    <property type="molecule type" value="Genomic_DNA"/>
</dbReference>
<evidence type="ECO:0000313" key="1">
    <source>
        <dbReference type="EMBL" id="KAF7273404.1"/>
    </source>
</evidence>
<name>A0A834MCV5_RHYFE</name>
<gene>
    <name evidence="1" type="ORF">GWI33_013890</name>
</gene>
<evidence type="ECO:0000313" key="2">
    <source>
        <dbReference type="Proteomes" id="UP000625711"/>
    </source>
</evidence>
<keyword evidence="2" id="KW-1185">Reference proteome</keyword>
<dbReference type="AlphaFoldDB" id="A0A834MCV5"/>
<proteinExistence type="predicted"/>